<evidence type="ECO:0000313" key="3">
    <source>
        <dbReference type="Proteomes" id="UP001501321"/>
    </source>
</evidence>
<protein>
    <submittedName>
        <fullName evidence="2">ABC transporter substrate binding protein</fullName>
    </submittedName>
</protein>
<sequence length="323" mass="36358">MTRWLGLLLLWLSSAYCLAAQVLVIHSYHPGHPWIHDYSRGLAVSLPNQQLTHVYLDTKRLPPSQFAAQGDLAWQSYLQRKPDLVILGDDIAIDLLALRIANHGTPVVFLGMNDNPRHGDIYGQPLITGVLERPLMKRNLVEMTQMLGEVRRVKVLFDASSVASTALRDNFGSKRQVTLGRLRVDLVQTNDYQQWKQQVLAAKDKGFRALFVGLYHTLKDESGQPVDAETVLQWSAQHSPVPLFAFWEFSVGPQGAVGGLVIQGYEQGLLAGQLAQQILTGTAPSALPIRIGERASYWFSRSQLKRWQLTPRLRENSHINWRP</sequence>
<name>A0ABP8QFJ5_9GAMM</name>
<organism evidence="2 3">
    <name type="scientific">Pseudaeromonas paramecii</name>
    <dbReference type="NCBI Taxonomy" id="2138166"/>
    <lineage>
        <taxon>Bacteria</taxon>
        <taxon>Pseudomonadati</taxon>
        <taxon>Pseudomonadota</taxon>
        <taxon>Gammaproteobacteria</taxon>
        <taxon>Aeromonadales</taxon>
        <taxon>Aeromonadaceae</taxon>
        <taxon>Pseudaeromonas</taxon>
    </lineage>
</organism>
<keyword evidence="3" id="KW-1185">Reference proteome</keyword>
<feature type="chain" id="PRO_5046223356" evidence="1">
    <location>
        <begin position="20"/>
        <end position="323"/>
    </location>
</feature>
<proteinExistence type="predicted"/>
<evidence type="ECO:0000313" key="2">
    <source>
        <dbReference type="EMBL" id="GAA4501200.1"/>
    </source>
</evidence>
<dbReference type="EMBL" id="BAABFC010000016">
    <property type="protein sequence ID" value="GAA4501200.1"/>
    <property type="molecule type" value="Genomic_DNA"/>
</dbReference>
<evidence type="ECO:0000256" key="1">
    <source>
        <dbReference type="SAM" id="SignalP"/>
    </source>
</evidence>
<dbReference type="RefSeq" id="WP_345013409.1">
    <property type="nucleotide sequence ID" value="NZ_BAABFC010000016.1"/>
</dbReference>
<dbReference type="PANTHER" id="PTHR35271">
    <property type="entry name" value="ABC TRANSPORTER, SUBSTRATE-BINDING LIPOPROTEIN-RELATED"/>
    <property type="match status" value="1"/>
</dbReference>
<dbReference type="Pfam" id="PF04392">
    <property type="entry name" value="ABC_sub_bind"/>
    <property type="match status" value="1"/>
</dbReference>
<comment type="caution">
    <text evidence="2">The sequence shown here is derived from an EMBL/GenBank/DDBJ whole genome shotgun (WGS) entry which is preliminary data.</text>
</comment>
<keyword evidence="1" id="KW-0732">Signal</keyword>
<reference evidence="3" key="1">
    <citation type="journal article" date="2019" name="Int. J. Syst. Evol. Microbiol.">
        <title>The Global Catalogue of Microorganisms (GCM) 10K type strain sequencing project: providing services to taxonomists for standard genome sequencing and annotation.</title>
        <authorList>
            <consortium name="The Broad Institute Genomics Platform"/>
            <consortium name="The Broad Institute Genome Sequencing Center for Infectious Disease"/>
            <person name="Wu L."/>
            <person name="Ma J."/>
        </authorList>
    </citation>
    <scope>NUCLEOTIDE SEQUENCE [LARGE SCALE GENOMIC DNA]</scope>
    <source>
        <strain evidence="3">JCM 32226</strain>
    </source>
</reference>
<dbReference type="Proteomes" id="UP001501321">
    <property type="component" value="Unassembled WGS sequence"/>
</dbReference>
<dbReference type="InterPro" id="IPR007487">
    <property type="entry name" value="ABC_transpt-TYRBP-like"/>
</dbReference>
<gene>
    <name evidence="2" type="ORF">GCM10023095_24010</name>
</gene>
<dbReference type="PANTHER" id="PTHR35271:SF1">
    <property type="entry name" value="ABC TRANSPORTER, SUBSTRATE-BINDING LIPOPROTEIN"/>
    <property type="match status" value="1"/>
</dbReference>
<dbReference type="Gene3D" id="3.40.50.2300">
    <property type="match status" value="2"/>
</dbReference>
<accession>A0ABP8QFJ5</accession>
<feature type="signal peptide" evidence="1">
    <location>
        <begin position="1"/>
        <end position="19"/>
    </location>
</feature>